<sequence length="300" mass="31505">MITIEAPGPLALIEDLGRHGYAHLGVSTSGAADRGALRTANRLVGNADVQAAIEITLGGLRIRTDAPLWCAIAGPATTIMINNRAEPSHHPIHLEAGDQLGVLPPARGLRNYLAIRGGLEVPSVLGSRSTDLLSGLGPPRLAAGDRLHVGIASTAFPGADVTPQPLPPSRPTTIEVEAGPRTDWFTDDATAALIEQLWTVDPDSDRTAVRLHGRPLQRRNNSELPSEGLVRGAIQVPPSGLPLIFGSDHPVTGGYPVIAVATPDGCDRAAQLRPGDAVRFTLRSPVSSGPAYRRNADPYP</sequence>
<dbReference type="InterPro" id="IPR003778">
    <property type="entry name" value="CT_A_B"/>
</dbReference>
<keyword evidence="6" id="KW-1185">Reference proteome</keyword>
<evidence type="ECO:0000256" key="1">
    <source>
        <dbReference type="ARBA" id="ARBA00022741"/>
    </source>
</evidence>
<dbReference type="PANTHER" id="PTHR43309">
    <property type="entry name" value="5-OXOPROLINASE SUBUNIT C"/>
    <property type="match status" value="1"/>
</dbReference>
<dbReference type="RefSeq" id="WP_143985656.1">
    <property type="nucleotide sequence ID" value="NZ_CP041692.1"/>
</dbReference>
<keyword evidence="1" id="KW-0547">Nucleotide-binding</keyword>
<dbReference type="AlphaFoldDB" id="A0A516PWX3"/>
<accession>A0A516PWX3</accession>
<dbReference type="GO" id="GO:0016787">
    <property type="term" value="F:hydrolase activity"/>
    <property type="evidence" value="ECO:0007669"/>
    <property type="project" value="UniProtKB-KW"/>
</dbReference>
<dbReference type="InterPro" id="IPR052708">
    <property type="entry name" value="PxpC"/>
</dbReference>
<evidence type="ECO:0000313" key="5">
    <source>
        <dbReference type="EMBL" id="QDP95688.1"/>
    </source>
</evidence>
<keyword evidence="2" id="KW-0378">Hydrolase</keyword>
<protein>
    <submittedName>
        <fullName evidence="5">Biotin-dependent carboxyltransferase family protein</fullName>
    </submittedName>
</protein>
<dbReference type="Pfam" id="PF02626">
    <property type="entry name" value="CT_A_B"/>
    <property type="match status" value="1"/>
</dbReference>
<evidence type="ECO:0000259" key="4">
    <source>
        <dbReference type="SMART" id="SM00797"/>
    </source>
</evidence>
<evidence type="ECO:0000313" key="6">
    <source>
        <dbReference type="Proteomes" id="UP000319263"/>
    </source>
</evidence>
<keyword evidence="3" id="KW-0067">ATP-binding</keyword>
<gene>
    <name evidence="5" type="ORF">FOE78_07015</name>
</gene>
<dbReference type="PANTHER" id="PTHR43309:SF3">
    <property type="entry name" value="5-OXOPROLINASE SUBUNIT C"/>
    <property type="match status" value="1"/>
</dbReference>
<dbReference type="GO" id="GO:0005524">
    <property type="term" value="F:ATP binding"/>
    <property type="evidence" value="ECO:0007669"/>
    <property type="project" value="UniProtKB-KW"/>
</dbReference>
<name>A0A516PWX3_9ACTN</name>
<dbReference type="Proteomes" id="UP000319263">
    <property type="component" value="Chromosome"/>
</dbReference>
<dbReference type="OrthoDB" id="9768696at2"/>
<reference evidence="5 6" key="1">
    <citation type="submission" date="2019-07" db="EMBL/GenBank/DDBJ databases">
        <title>Microlunatus dokdonensis sp. nov. isolated from the rhizospheric soil of the wild plant Elymus tsukushiensis.</title>
        <authorList>
            <person name="Ghim S.-Y."/>
            <person name="Hwang Y.-J."/>
            <person name="Son J.-S."/>
            <person name="Shin J.-H."/>
        </authorList>
    </citation>
    <scope>NUCLEOTIDE SEQUENCE [LARGE SCALE GENOMIC DNA]</scope>
    <source>
        <strain evidence="5 6">KUDC0627</strain>
    </source>
</reference>
<organism evidence="5 6">
    <name type="scientific">Microlunatus elymi</name>
    <dbReference type="NCBI Taxonomy" id="2596828"/>
    <lineage>
        <taxon>Bacteria</taxon>
        <taxon>Bacillati</taxon>
        <taxon>Actinomycetota</taxon>
        <taxon>Actinomycetes</taxon>
        <taxon>Propionibacteriales</taxon>
        <taxon>Propionibacteriaceae</taxon>
        <taxon>Microlunatus</taxon>
    </lineage>
</organism>
<dbReference type="GO" id="GO:0016740">
    <property type="term" value="F:transferase activity"/>
    <property type="evidence" value="ECO:0007669"/>
    <property type="project" value="UniProtKB-KW"/>
</dbReference>
<keyword evidence="5" id="KW-0808">Transferase</keyword>
<dbReference type="InterPro" id="IPR029000">
    <property type="entry name" value="Cyclophilin-like_dom_sf"/>
</dbReference>
<dbReference type="KEGG" id="mik:FOE78_07015"/>
<dbReference type="EMBL" id="CP041692">
    <property type="protein sequence ID" value="QDP95688.1"/>
    <property type="molecule type" value="Genomic_DNA"/>
</dbReference>
<dbReference type="NCBIfam" id="TIGR00724">
    <property type="entry name" value="urea_amlyse_rel"/>
    <property type="match status" value="1"/>
</dbReference>
<dbReference type="Gene3D" id="2.40.100.10">
    <property type="entry name" value="Cyclophilin-like"/>
    <property type="match status" value="1"/>
</dbReference>
<evidence type="ECO:0000256" key="2">
    <source>
        <dbReference type="ARBA" id="ARBA00022801"/>
    </source>
</evidence>
<dbReference type="SUPFAM" id="SSF50891">
    <property type="entry name" value="Cyclophilin-like"/>
    <property type="match status" value="1"/>
</dbReference>
<feature type="domain" description="Carboxyltransferase" evidence="4">
    <location>
        <begin position="23"/>
        <end position="299"/>
    </location>
</feature>
<evidence type="ECO:0000256" key="3">
    <source>
        <dbReference type="ARBA" id="ARBA00022840"/>
    </source>
</evidence>
<dbReference type="SMART" id="SM00797">
    <property type="entry name" value="AHS2"/>
    <property type="match status" value="1"/>
</dbReference>
<proteinExistence type="predicted"/>